<evidence type="ECO:0000256" key="4">
    <source>
        <dbReference type="ARBA" id="ARBA00022837"/>
    </source>
</evidence>
<dbReference type="EMBL" id="JAGTAR010000046">
    <property type="protein sequence ID" value="MBR8538016.1"/>
    <property type="molecule type" value="Genomic_DNA"/>
</dbReference>
<reference evidence="6" key="2">
    <citation type="submission" date="2021-04" db="EMBL/GenBank/DDBJ databases">
        <authorList>
            <person name="Zhang T."/>
            <person name="Zhang Y."/>
            <person name="Lu D."/>
            <person name="Zuo D."/>
            <person name="Du Z."/>
        </authorList>
    </citation>
    <scope>NUCLEOTIDE SEQUENCE</scope>
    <source>
        <strain evidence="6">JR1</strain>
    </source>
</reference>
<evidence type="ECO:0000256" key="1">
    <source>
        <dbReference type="ARBA" id="ARBA00008779"/>
    </source>
</evidence>
<dbReference type="SUPFAM" id="SSF53649">
    <property type="entry name" value="Alkaline phosphatase-like"/>
    <property type="match status" value="1"/>
</dbReference>
<dbReference type="PROSITE" id="PS00523">
    <property type="entry name" value="SULFATASE_1"/>
    <property type="match status" value="1"/>
</dbReference>
<sequence>MHLYTIQWQGFVGCLMLGLLMNLGIANAQKQIPGKRPNIIVILADDLGYNDVGYMGSDANATPNIDAIAANGLRFTDAYTTCPVCGPSRAGLLTGRYQNRFGFEDNPGPFRRTEETIPGIPLRETTMGEYFKELGYNTALIGKWHEENVPLRNPSARGFDKFFGFINGASSYYINDNSQGKLLNGLRPVESEEEYLTNAFGREACLFIERNADRNKPFMLYVPFNAPHGPFEVPDEYKSKFSHVKDEKRQTFLAMINCMDENVGKIITTLKNKGIEEETLIVFLSDNGGECERADNTPLRECKGSIYEGGIRVPFCMQWKGVLPANHVVNHPVIALDVLPTAIAATGASVSGEWFLDGVNLLPYLTGEKQGEPHQFLYWRFLWHHAVRKGDWKLVKHRDQTDWELYNLASDISEQTNLSQQHPDKVKELLDIYTDMSDQMLAPQWGWQPDYCGSYNINNIKN</sequence>
<dbReference type="PROSITE" id="PS00149">
    <property type="entry name" value="SULFATASE_2"/>
    <property type="match status" value="1"/>
</dbReference>
<dbReference type="Gene3D" id="3.30.1120.10">
    <property type="match status" value="1"/>
</dbReference>
<feature type="domain" description="Sulfatase N-terminal" evidence="5">
    <location>
        <begin position="37"/>
        <end position="347"/>
    </location>
</feature>
<dbReference type="InterPro" id="IPR000917">
    <property type="entry name" value="Sulfatase_N"/>
</dbReference>
<dbReference type="InterPro" id="IPR050738">
    <property type="entry name" value="Sulfatase"/>
</dbReference>
<name>A0A941F6X4_9BACT</name>
<keyword evidence="7" id="KW-1185">Reference proteome</keyword>
<dbReference type="InterPro" id="IPR024607">
    <property type="entry name" value="Sulfatase_CS"/>
</dbReference>
<dbReference type="Pfam" id="PF00884">
    <property type="entry name" value="Sulfatase"/>
    <property type="match status" value="1"/>
</dbReference>
<organism evidence="6 7">
    <name type="scientific">Carboxylicivirga sediminis</name>
    <dbReference type="NCBI Taxonomy" id="2006564"/>
    <lineage>
        <taxon>Bacteria</taxon>
        <taxon>Pseudomonadati</taxon>
        <taxon>Bacteroidota</taxon>
        <taxon>Bacteroidia</taxon>
        <taxon>Marinilabiliales</taxon>
        <taxon>Marinilabiliaceae</taxon>
        <taxon>Carboxylicivirga</taxon>
    </lineage>
</organism>
<dbReference type="Gene3D" id="3.40.720.10">
    <property type="entry name" value="Alkaline Phosphatase, subunit A"/>
    <property type="match status" value="1"/>
</dbReference>
<evidence type="ECO:0000256" key="3">
    <source>
        <dbReference type="ARBA" id="ARBA00022801"/>
    </source>
</evidence>
<reference evidence="6" key="1">
    <citation type="journal article" date="2018" name="Int. J. Syst. Evol. Microbiol.">
        <title>Carboxylicivirga sediminis sp. nov., isolated from coastal sediment.</title>
        <authorList>
            <person name="Wang F.Q."/>
            <person name="Ren L.H."/>
            <person name="Zou R.J."/>
            <person name="Sun Y.Z."/>
            <person name="Liu X.J."/>
            <person name="Jiang F."/>
            <person name="Liu L.J."/>
        </authorList>
    </citation>
    <scope>NUCLEOTIDE SEQUENCE</scope>
    <source>
        <strain evidence="6">JR1</strain>
    </source>
</reference>
<evidence type="ECO:0000313" key="6">
    <source>
        <dbReference type="EMBL" id="MBR8538016.1"/>
    </source>
</evidence>
<comment type="similarity">
    <text evidence="1">Belongs to the sulfatase family.</text>
</comment>
<gene>
    <name evidence="6" type="ORF">KDU71_20775</name>
</gene>
<evidence type="ECO:0000256" key="2">
    <source>
        <dbReference type="ARBA" id="ARBA00022723"/>
    </source>
</evidence>
<evidence type="ECO:0000259" key="5">
    <source>
        <dbReference type="Pfam" id="PF00884"/>
    </source>
</evidence>
<keyword evidence="4" id="KW-0106">Calcium</keyword>
<dbReference type="GO" id="GO:0046872">
    <property type="term" value="F:metal ion binding"/>
    <property type="evidence" value="ECO:0007669"/>
    <property type="project" value="UniProtKB-KW"/>
</dbReference>
<protein>
    <submittedName>
        <fullName evidence="6">Sulfatase-like hydrolase/transferase</fullName>
    </submittedName>
</protein>
<dbReference type="PANTHER" id="PTHR42693:SF53">
    <property type="entry name" value="ENDO-4-O-SULFATASE"/>
    <property type="match status" value="1"/>
</dbReference>
<dbReference type="GO" id="GO:0004065">
    <property type="term" value="F:arylsulfatase activity"/>
    <property type="evidence" value="ECO:0007669"/>
    <property type="project" value="TreeGrafter"/>
</dbReference>
<dbReference type="Proteomes" id="UP000679220">
    <property type="component" value="Unassembled WGS sequence"/>
</dbReference>
<dbReference type="InterPro" id="IPR017850">
    <property type="entry name" value="Alkaline_phosphatase_core_sf"/>
</dbReference>
<comment type="caution">
    <text evidence="6">The sequence shown here is derived from an EMBL/GenBank/DDBJ whole genome shotgun (WGS) entry which is preliminary data.</text>
</comment>
<dbReference type="RefSeq" id="WP_212193038.1">
    <property type="nucleotide sequence ID" value="NZ_JAGTAR010000046.1"/>
</dbReference>
<keyword evidence="2" id="KW-0479">Metal-binding</keyword>
<evidence type="ECO:0000313" key="7">
    <source>
        <dbReference type="Proteomes" id="UP000679220"/>
    </source>
</evidence>
<accession>A0A941F6X4</accession>
<proteinExistence type="inferred from homology"/>
<dbReference type="AlphaFoldDB" id="A0A941F6X4"/>
<keyword evidence="3 6" id="KW-0378">Hydrolase</keyword>
<dbReference type="PANTHER" id="PTHR42693">
    <property type="entry name" value="ARYLSULFATASE FAMILY MEMBER"/>
    <property type="match status" value="1"/>
</dbReference>